<reference evidence="2" key="2">
    <citation type="submission" date="2020-11" db="EMBL/GenBank/DDBJ databases">
        <authorList>
            <person name="McCartney M.A."/>
            <person name="Auch B."/>
            <person name="Kono T."/>
            <person name="Mallez S."/>
            <person name="Becker A."/>
            <person name="Gohl D.M."/>
            <person name="Silverstein K.A.T."/>
            <person name="Koren S."/>
            <person name="Bechman K.B."/>
            <person name="Herman A."/>
            <person name="Abrahante J.E."/>
            <person name="Garbe J."/>
        </authorList>
    </citation>
    <scope>NUCLEOTIDE SEQUENCE</scope>
    <source>
        <strain evidence="2">Duluth1</strain>
        <tissue evidence="2">Whole animal</tissue>
    </source>
</reference>
<proteinExistence type="predicted"/>
<evidence type="ECO:0000256" key="1">
    <source>
        <dbReference type="SAM" id="Coils"/>
    </source>
</evidence>
<keyword evidence="1" id="KW-0175">Coiled coil</keyword>
<evidence type="ECO:0000313" key="2">
    <source>
        <dbReference type="EMBL" id="KAH3722295.1"/>
    </source>
</evidence>
<organism evidence="2 3">
    <name type="scientific">Dreissena polymorpha</name>
    <name type="common">Zebra mussel</name>
    <name type="synonym">Mytilus polymorpha</name>
    <dbReference type="NCBI Taxonomy" id="45954"/>
    <lineage>
        <taxon>Eukaryota</taxon>
        <taxon>Metazoa</taxon>
        <taxon>Spiralia</taxon>
        <taxon>Lophotrochozoa</taxon>
        <taxon>Mollusca</taxon>
        <taxon>Bivalvia</taxon>
        <taxon>Autobranchia</taxon>
        <taxon>Heteroconchia</taxon>
        <taxon>Euheterodonta</taxon>
        <taxon>Imparidentia</taxon>
        <taxon>Neoheterodontei</taxon>
        <taxon>Myida</taxon>
        <taxon>Dreissenoidea</taxon>
        <taxon>Dreissenidae</taxon>
        <taxon>Dreissena</taxon>
    </lineage>
</organism>
<reference evidence="2" key="1">
    <citation type="journal article" date="2019" name="bioRxiv">
        <title>The Genome of the Zebra Mussel, Dreissena polymorpha: A Resource for Invasive Species Research.</title>
        <authorList>
            <person name="McCartney M.A."/>
            <person name="Auch B."/>
            <person name="Kono T."/>
            <person name="Mallez S."/>
            <person name="Zhang Y."/>
            <person name="Obille A."/>
            <person name="Becker A."/>
            <person name="Abrahante J.E."/>
            <person name="Garbe J."/>
            <person name="Badalamenti J.P."/>
            <person name="Herman A."/>
            <person name="Mangelson H."/>
            <person name="Liachko I."/>
            <person name="Sullivan S."/>
            <person name="Sone E.D."/>
            <person name="Koren S."/>
            <person name="Silverstein K.A.T."/>
            <person name="Beckman K.B."/>
            <person name="Gohl D.M."/>
        </authorList>
    </citation>
    <scope>NUCLEOTIDE SEQUENCE</scope>
    <source>
        <strain evidence="2">Duluth1</strain>
        <tissue evidence="2">Whole animal</tissue>
    </source>
</reference>
<dbReference type="AlphaFoldDB" id="A0A9D4CF11"/>
<feature type="coiled-coil region" evidence="1">
    <location>
        <begin position="18"/>
        <end position="52"/>
    </location>
</feature>
<sequence length="55" mass="6614">MKSVLRRQYLQSHDECVLECFRDELKQCRSKIIELEAERNETRDELQNQTSDGNQ</sequence>
<name>A0A9D4CF11_DREPO</name>
<protein>
    <submittedName>
        <fullName evidence="2">Uncharacterized protein</fullName>
    </submittedName>
</protein>
<dbReference type="Proteomes" id="UP000828390">
    <property type="component" value="Unassembled WGS sequence"/>
</dbReference>
<gene>
    <name evidence="2" type="ORF">DPMN_065251</name>
</gene>
<comment type="caution">
    <text evidence="2">The sequence shown here is derived from an EMBL/GenBank/DDBJ whole genome shotgun (WGS) entry which is preliminary data.</text>
</comment>
<accession>A0A9D4CF11</accession>
<evidence type="ECO:0000313" key="3">
    <source>
        <dbReference type="Proteomes" id="UP000828390"/>
    </source>
</evidence>
<keyword evidence="3" id="KW-1185">Reference proteome</keyword>
<dbReference type="EMBL" id="JAIWYP010000013">
    <property type="protein sequence ID" value="KAH3722295.1"/>
    <property type="molecule type" value="Genomic_DNA"/>
</dbReference>